<dbReference type="SUPFAM" id="SSF54427">
    <property type="entry name" value="NTF2-like"/>
    <property type="match status" value="1"/>
</dbReference>
<protein>
    <submittedName>
        <fullName evidence="2">3-phenylpropionate/cinnamic acid dioxygenase small subunit</fullName>
    </submittedName>
</protein>
<feature type="domain" description="SnoaL-like" evidence="1">
    <location>
        <begin position="5"/>
        <end position="123"/>
    </location>
</feature>
<dbReference type="Pfam" id="PF13577">
    <property type="entry name" value="SnoaL_4"/>
    <property type="match status" value="1"/>
</dbReference>
<keyword evidence="2" id="KW-0560">Oxidoreductase</keyword>
<dbReference type="AlphaFoldDB" id="A0A370H1A6"/>
<reference evidence="2 3" key="1">
    <citation type="submission" date="2018-07" db="EMBL/GenBank/DDBJ databases">
        <title>Genomic Encyclopedia of Type Strains, Phase IV (KMG-IV): sequencing the most valuable type-strain genomes for metagenomic binning, comparative biology and taxonomic classification.</title>
        <authorList>
            <person name="Goeker M."/>
        </authorList>
    </citation>
    <scope>NUCLEOTIDE SEQUENCE [LARGE SCALE GENOMIC DNA]</scope>
    <source>
        <strain evidence="2 3">DSM 44952</strain>
    </source>
</reference>
<keyword evidence="2" id="KW-0223">Dioxygenase</keyword>
<sequence length="133" mass="14343">MAISTADRLAIHELLALHGHLSDAGDFDGMSEVFADDIVYDMTEYGAGLVRGRDALRDLALELGDGNPVGHHVTNVVITATDGDTVLVRAKGIGVTVEGTVASVTYDDIVRRTPEGWRISHRRVVPRRTPLTP</sequence>
<evidence type="ECO:0000259" key="1">
    <source>
        <dbReference type="Pfam" id="PF13577"/>
    </source>
</evidence>
<gene>
    <name evidence="2" type="ORF">DFR68_107467</name>
</gene>
<comment type="caution">
    <text evidence="2">The sequence shown here is derived from an EMBL/GenBank/DDBJ whole genome shotgun (WGS) entry which is preliminary data.</text>
</comment>
<organism evidence="2 3">
    <name type="scientific">Nocardia mexicana</name>
    <dbReference type="NCBI Taxonomy" id="279262"/>
    <lineage>
        <taxon>Bacteria</taxon>
        <taxon>Bacillati</taxon>
        <taxon>Actinomycetota</taxon>
        <taxon>Actinomycetes</taxon>
        <taxon>Mycobacteriales</taxon>
        <taxon>Nocardiaceae</taxon>
        <taxon>Nocardia</taxon>
    </lineage>
</organism>
<dbReference type="GO" id="GO:0051213">
    <property type="term" value="F:dioxygenase activity"/>
    <property type="evidence" value="ECO:0007669"/>
    <property type="project" value="UniProtKB-KW"/>
</dbReference>
<dbReference type="EMBL" id="QQAZ01000007">
    <property type="protein sequence ID" value="RDI49339.1"/>
    <property type="molecule type" value="Genomic_DNA"/>
</dbReference>
<dbReference type="RefSeq" id="WP_068014269.1">
    <property type="nucleotide sequence ID" value="NZ_QQAZ01000007.1"/>
</dbReference>
<evidence type="ECO:0000313" key="3">
    <source>
        <dbReference type="Proteomes" id="UP000255355"/>
    </source>
</evidence>
<keyword evidence="3" id="KW-1185">Reference proteome</keyword>
<dbReference type="InterPro" id="IPR037401">
    <property type="entry name" value="SnoaL-like"/>
</dbReference>
<dbReference type="Gene3D" id="3.10.450.50">
    <property type="match status" value="1"/>
</dbReference>
<dbReference type="Proteomes" id="UP000255355">
    <property type="component" value="Unassembled WGS sequence"/>
</dbReference>
<dbReference type="InterPro" id="IPR032710">
    <property type="entry name" value="NTF2-like_dom_sf"/>
</dbReference>
<dbReference type="OrthoDB" id="9180262at2"/>
<dbReference type="STRING" id="1210089.GCA_001613165_00960"/>
<accession>A0A370H1A6</accession>
<name>A0A370H1A6_9NOCA</name>
<proteinExistence type="predicted"/>
<evidence type="ECO:0000313" key="2">
    <source>
        <dbReference type="EMBL" id="RDI49339.1"/>
    </source>
</evidence>